<reference evidence="2" key="1">
    <citation type="journal article" date="2023" name="Front. Plant Sci.">
        <title>Chromosomal-level genome assembly of Melastoma candidum provides insights into trichome evolution.</title>
        <authorList>
            <person name="Zhong Y."/>
            <person name="Wu W."/>
            <person name="Sun C."/>
            <person name="Zou P."/>
            <person name="Liu Y."/>
            <person name="Dai S."/>
            <person name="Zhou R."/>
        </authorList>
    </citation>
    <scope>NUCLEOTIDE SEQUENCE [LARGE SCALE GENOMIC DNA]</scope>
</reference>
<accession>A0ACB9NPN6</accession>
<dbReference type="Proteomes" id="UP001057402">
    <property type="component" value="Chromosome 7"/>
</dbReference>
<name>A0ACB9NPN6_9MYRT</name>
<sequence length="113" mass="12509">MRLEKFWFFFLRLIPLILPPSSSHSHSPSSSPSKLTLAAIVFVSAALALLSLALALFRFLRSRLGLHGEAKGFERDPASVGVYMGNRRAHGEADGTTEDEDEFYSLRVSLEPC</sequence>
<keyword evidence="2" id="KW-1185">Reference proteome</keyword>
<dbReference type="EMBL" id="CM042886">
    <property type="protein sequence ID" value="KAI4338444.1"/>
    <property type="molecule type" value="Genomic_DNA"/>
</dbReference>
<proteinExistence type="predicted"/>
<protein>
    <submittedName>
        <fullName evidence="1">Uncharacterized protein</fullName>
    </submittedName>
</protein>
<evidence type="ECO:0000313" key="1">
    <source>
        <dbReference type="EMBL" id="KAI4338444.1"/>
    </source>
</evidence>
<gene>
    <name evidence="1" type="ORF">MLD38_023503</name>
</gene>
<evidence type="ECO:0000313" key="2">
    <source>
        <dbReference type="Proteomes" id="UP001057402"/>
    </source>
</evidence>
<comment type="caution">
    <text evidence="1">The sequence shown here is derived from an EMBL/GenBank/DDBJ whole genome shotgun (WGS) entry which is preliminary data.</text>
</comment>
<organism evidence="1 2">
    <name type="scientific">Melastoma candidum</name>
    <dbReference type="NCBI Taxonomy" id="119954"/>
    <lineage>
        <taxon>Eukaryota</taxon>
        <taxon>Viridiplantae</taxon>
        <taxon>Streptophyta</taxon>
        <taxon>Embryophyta</taxon>
        <taxon>Tracheophyta</taxon>
        <taxon>Spermatophyta</taxon>
        <taxon>Magnoliopsida</taxon>
        <taxon>eudicotyledons</taxon>
        <taxon>Gunneridae</taxon>
        <taxon>Pentapetalae</taxon>
        <taxon>rosids</taxon>
        <taxon>malvids</taxon>
        <taxon>Myrtales</taxon>
        <taxon>Melastomataceae</taxon>
        <taxon>Melastomatoideae</taxon>
        <taxon>Melastomateae</taxon>
        <taxon>Melastoma</taxon>
    </lineage>
</organism>